<name>A0A4Q9KI41_PROTD</name>
<comment type="caution">
    <text evidence="2">The sequence shown here is derived from an EMBL/GenBank/DDBJ whole genome shotgun (WGS) entry which is preliminary data.</text>
</comment>
<dbReference type="GO" id="GO:0010181">
    <property type="term" value="F:FMN binding"/>
    <property type="evidence" value="ECO:0007669"/>
    <property type="project" value="InterPro"/>
</dbReference>
<dbReference type="EMBL" id="SDMR01000020">
    <property type="protein sequence ID" value="TBT93035.1"/>
    <property type="molecule type" value="Genomic_DNA"/>
</dbReference>
<dbReference type="Gene3D" id="2.30.110.10">
    <property type="entry name" value="Electron Transport, Fmn-binding Protein, Chain A"/>
    <property type="match status" value="1"/>
</dbReference>
<accession>A0A4Q9KI41</accession>
<dbReference type="InterPro" id="IPR002563">
    <property type="entry name" value="Flavin_Rdtase-like_dom"/>
</dbReference>
<sequence>MTIHAGKPFPDGPPDPVRRLRGRLVSPVTLWTAGDSVRRAGLTVSSTEVVRGEPGRLVGLVDPLSGVLDLVRDRGTFVVGVLSVDERNLSDAFGGLAPVPGGPFTLAEWEQTPWGPRAASVGTWAGVRLESISEIGWSALVVGTIEHLDVDDRTPLAHLRGRYGHWEPGLEA</sequence>
<dbReference type="SUPFAM" id="SSF50475">
    <property type="entry name" value="FMN-binding split barrel"/>
    <property type="match status" value="1"/>
</dbReference>
<dbReference type="Proteomes" id="UP000291933">
    <property type="component" value="Unassembled WGS sequence"/>
</dbReference>
<dbReference type="AlphaFoldDB" id="A0A4Q9KI41"/>
<evidence type="ECO:0000313" key="2">
    <source>
        <dbReference type="EMBL" id="TBT93035.1"/>
    </source>
</evidence>
<dbReference type="SMART" id="SM00903">
    <property type="entry name" value="Flavin_Reduct"/>
    <property type="match status" value="1"/>
</dbReference>
<evidence type="ECO:0000259" key="1">
    <source>
        <dbReference type="SMART" id="SM00903"/>
    </source>
</evidence>
<dbReference type="GO" id="GO:0016646">
    <property type="term" value="F:oxidoreductase activity, acting on the CH-NH group of donors, NAD or NADP as acceptor"/>
    <property type="evidence" value="ECO:0007669"/>
    <property type="project" value="UniProtKB-ARBA"/>
</dbReference>
<feature type="domain" description="Flavin reductase like" evidence="1">
    <location>
        <begin position="21"/>
        <end position="165"/>
    </location>
</feature>
<dbReference type="InterPro" id="IPR012349">
    <property type="entry name" value="Split_barrel_FMN-bd"/>
</dbReference>
<organism evidence="2 3">
    <name type="scientific">Propioniciclava tarda</name>
    <dbReference type="NCBI Taxonomy" id="433330"/>
    <lineage>
        <taxon>Bacteria</taxon>
        <taxon>Bacillati</taxon>
        <taxon>Actinomycetota</taxon>
        <taxon>Actinomycetes</taxon>
        <taxon>Propionibacteriales</taxon>
        <taxon>Propionibacteriaceae</taxon>
        <taxon>Propioniciclava</taxon>
    </lineage>
</organism>
<dbReference type="Pfam" id="PF01613">
    <property type="entry name" value="Flavin_Reduct"/>
    <property type="match status" value="1"/>
</dbReference>
<dbReference type="RefSeq" id="WP_131172984.1">
    <property type="nucleotide sequence ID" value="NZ_FXTL01000021.1"/>
</dbReference>
<dbReference type="OrthoDB" id="3394673at2"/>
<keyword evidence="3" id="KW-1185">Reference proteome</keyword>
<protein>
    <submittedName>
        <fullName evidence="2">Flavin reductase</fullName>
    </submittedName>
</protein>
<reference evidence="2 3" key="1">
    <citation type="submission" date="2019-01" db="EMBL/GenBank/DDBJ databases">
        <title>Lactibacter flavus gen. nov., sp. nov., a novel bacterium of the family Propionibacteriaceae isolated from raw milk and dairy products.</title>
        <authorList>
            <person name="Huptas C."/>
            <person name="Wenning M."/>
            <person name="Breitenwieser F."/>
            <person name="Doll E."/>
            <person name="Von Neubeck M."/>
            <person name="Busse H.-J."/>
            <person name="Scherer S."/>
        </authorList>
    </citation>
    <scope>NUCLEOTIDE SEQUENCE [LARGE SCALE GENOMIC DNA]</scope>
    <source>
        <strain evidence="2 3">DSM 22130</strain>
    </source>
</reference>
<proteinExistence type="predicted"/>
<gene>
    <name evidence="2" type="ORF">ET996_12960</name>
</gene>
<evidence type="ECO:0000313" key="3">
    <source>
        <dbReference type="Proteomes" id="UP000291933"/>
    </source>
</evidence>